<dbReference type="Proteomes" id="UP000010552">
    <property type="component" value="Unassembled WGS sequence"/>
</dbReference>
<organism evidence="2 3">
    <name type="scientific">Pteropus alecto</name>
    <name type="common">Black flying fox</name>
    <dbReference type="NCBI Taxonomy" id="9402"/>
    <lineage>
        <taxon>Eukaryota</taxon>
        <taxon>Metazoa</taxon>
        <taxon>Chordata</taxon>
        <taxon>Craniata</taxon>
        <taxon>Vertebrata</taxon>
        <taxon>Euteleostomi</taxon>
        <taxon>Mammalia</taxon>
        <taxon>Eutheria</taxon>
        <taxon>Laurasiatheria</taxon>
        <taxon>Chiroptera</taxon>
        <taxon>Yinpterochiroptera</taxon>
        <taxon>Pteropodoidea</taxon>
        <taxon>Pteropodidae</taxon>
        <taxon>Pteropodinae</taxon>
        <taxon>Pteropus</taxon>
    </lineage>
</organism>
<reference evidence="3" key="1">
    <citation type="journal article" date="2013" name="Science">
        <title>Comparative analysis of bat genomes provides insight into the evolution of flight and immunity.</title>
        <authorList>
            <person name="Zhang G."/>
            <person name="Cowled C."/>
            <person name="Shi Z."/>
            <person name="Huang Z."/>
            <person name="Bishop-Lilly K.A."/>
            <person name="Fang X."/>
            <person name="Wynne J.W."/>
            <person name="Xiong Z."/>
            <person name="Baker M.L."/>
            <person name="Zhao W."/>
            <person name="Tachedjian M."/>
            <person name="Zhu Y."/>
            <person name="Zhou P."/>
            <person name="Jiang X."/>
            <person name="Ng J."/>
            <person name="Yang L."/>
            <person name="Wu L."/>
            <person name="Xiao J."/>
            <person name="Feng Y."/>
            <person name="Chen Y."/>
            <person name="Sun X."/>
            <person name="Zhang Y."/>
            <person name="Marsh G.A."/>
            <person name="Crameri G."/>
            <person name="Broder C.C."/>
            <person name="Frey K.G."/>
            <person name="Wang L.F."/>
            <person name="Wang J."/>
        </authorList>
    </citation>
    <scope>NUCLEOTIDE SEQUENCE [LARGE SCALE GENOMIC DNA]</scope>
</reference>
<dbReference type="EMBL" id="KB031153">
    <property type="protein sequence ID" value="ELK01206.1"/>
    <property type="molecule type" value="Genomic_DNA"/>
</dbReference>
<dbReference type="InParanoid" id="L5JR09"/>
<evidence type="ECO:0000313" key="2">
    <source>
        <dbReference type="EMBL" id="ELK01206.1"/>
    </source>
</evidence>
<sequence length="99" mass="10436">MARAVAAIQDCEEKAGRIAVKGQAPGCELPLPQGFSGNYTEDKQQRIQLTEEPGHSCGGHPARSPECSDDQAGRVPDTLHGTSCQAVEAVVEFTNLGES</sequence>
<proteinExistence type="predicted"/>
<evidence type="ECO:0000313" key="3">
    <source>
        <dbReference type="Proteomes" id="UP000010552"/>
    </source>
</evidence>
<feature type="region of interest" description="Disordered" evidence="1">
    <location>
        <begin position="51"/>
        <end position="75"/>
    </location>
</feature>
<dbReference type="AlphaFoldDB" id="L5JR09"/>
<name>L5JR09_PTEAL</name>
<protein>
    <submittedName>
        <fullName evidence="2">Uncharacterized protein</fullName>
    </submittedName>
</protein>
<accession>L5JR09</accession>
<evidence type="ECO:0000256" key="1">
    <source>
        <dbReference type="SAM" id="MobiDB-lite"/>
    </source>
</evidence>
<gene>
    <name evidence="2" type="ORF">PAL_GLEAN10020870</name>
</gene>
<keyword evidence="3" id="KW-1185">Reference proteome</keyword>